<accession>A0AAD8UAV6</accession>
<dbReference type="Proteomes" id="UP001244207">
    <property type="component" value="Unassembled WGS sequence"/>
</dbReference>
<evidence type="ECO:0000313" key="1">
    <source>
        <dbReference type="EMBL" id="KAK1708174.1"/>
    </source>
</evidence>
<dbReference type="GeneID" id="85385373"/>
<reference evidence="1" key="1">
    <citation type="submission" date="2021-12" db="EMBL/GenBank/DDBJ databases">
        <title>Comparative genomics, transcriptomics and evolutionary studies reveal genomic signatures of adaptation to plant cell wall in hemibiotrophic fungi.</title>
        <authorList>
            <consortium name="DOE Joint Genome Institute"/>
            <person name="Baroncelli R."/>
            <person name="Diaz J.F."/>
            <person name="Benocci T."/>
            <person name="Peng M."/>
            <person name="Battaglia E."/>
            <person name="Haridas S."/>
            <person name="Andreopoulos W."/>
            <person name="Labutti K."/>
            <person name="Pangilinan J."/>
            <person name="Floch G.L."/>
            <person name="Makela M.R."/>
            <person name="Henrissat B."/>
            <person name="Grigoriev I.V."/>
            <person name="Crouch J.A."/>
            <person name="De Vries R.P."/>
            <person name="Sukno S.A."/>
            <person name="Thon M.R."/>
        </authorList>
    </citation>
    <scope>NUCLEOTIDE SEQUENCE</scope>
    <source>
        <strain evidence="1">CBS 112980</strain>
    </source>
</reference>
<sequence>MFFSFHCIKSLNFPYTQTAVGTIIAAVASFGNITAAVAVSSRSTLNTPIQRFLHRSRRSPFYLSASHNALCGAQNNQSTMPPTTLPSPISHTTSDNAIRTLHPVIFPSDQRAKVGWPLKCYDDLTATEKRIPDIWMGRHHECSRLWSLDTAEAQEAARAKIWELAFSKWDTDTPVPQPTRAVVRKTQDSIIKIGVLTEDAEPFKKLHGDDISIASSDPRSRRLRCRGDDVFLKAKVD</sequence>
<organism evidence="1 2">
    <name type="scientific">Glomerella acutata</name>
    <name type="common">Colletotrichum acutatum</name>
    <dbReference type="NCBI Taxonomy" id="27357"/>
    <lineage>
        <taxon>Eukaryota</taxon>
        <taxon>Fungi</taxon>
        <taxon>Dikarya</taxon>
        <taxon>Ascomycota</taxon>
        <taxon>Pezizomycotina</taxon>
        <taxon>Sordariomycetes</taxon>
        <taxon>Hypocreomycetidae</taxon>
        <taxon>Glomerellales</taxon>
        <taxon>Glomerellaceae</taxon>
        <taxon>Colletotrichum</taxon>
        <taxon>Colletotrichum acutatum species complex</taxon>
    </lineage>
</organism>
<gene>
    <name evidence="1" type="ORF">BDZ83DRAFT_171836</name>
</gene>
<evidence type="ECO:0000313" key="2">
    <source>
        <dbReference type="Proteomes" id="UP001244207"/>
    </source>
</evidence>
<dbReference type="RefSeq" id="XP_060358206.1">
    <property type="nucleotide sequence ID" value="XM_060501474.1"/>
</dbReference>
<dbReference type="EMBL" id="JAHMHS010000200">
    <property type="protein sequence ID" value="KAK1708174.1"/>
    <property type="molecule type" value="Genomic_DNA"/>
</dbReference>
<protein>
    <submittedName>
        <fullName evidence="1">Uncharacterized protein</fullName>
    </submittedName>
</protein>
<name>A0AAD8UAV6_GLOAC</name>
<comment type="caution">
    <text evidence="1">The sequence shown here is derived from an EMBL/GenBank/DDBJ whole genome shotgun (WGS) entry which is preliminary data.</text>
</comment>
<dbReference type="AlphaFoldDB" id="A0AAD8UAV6"/>
<proteinExistence type="predicted"/>
<keyword evidence="2" id="KW-1185">Reference proteome</keyword>